<dbReference type="GO" id="GO:0016020">
    <property type="term" value="C:membrane"/>
    <property type="evidence" value="ECO:0007669"/>
    <property type="project" value="UniProtKB-SubCell"/>
</dbReference>
<dbReference type="Proteomes" id="UP000220102">
    <property type="component" value="Unassembled WGS sequence"/>
</dbReference>
<keyword evidence="8" id="KW-1185">Reference proteome</keyword>
<comment type="subcellular location">
    <subcellularLocation>
        <location evidence="1">Membrane</location>
        <topology evidence="1">Multi-pass membrane protein</topology>
    </subcellularLocation>
</comment>
<dbReference type="Pfam" id="PF01594">
    <property type="entry name" value="AI-2E_transport"/>
    <property type="match status" value="1"/>
</dbReference>
<feature type="transmembrane region" description="Helical" evidence="6">
    <location>
        <begin position="260"/>
        <end position="279"/>
    </location>
</feature>
<protein>
    <submittedName>
        <fullName evidence="7">AI-2E family transporter</fullName>
    </submittedName>
</protein>
<evidence type="ECO:0000256" key="4">
    <source>
        <dbReference type="ARBA" id="ARBA00022989"/>
    </source>
</evidence>
<dbReference type="InterPro" id="IPR002549">
    <property type="entry name" value="AI-2E-like"/>
</dbReference>
<dbReference type="OrthoDB" id="5761230at2"/>
<dbReference type="PANTHER" id="PTHR21716">
    <property type="entry name" value="TRANSMEMBRANE PROTEIN"/>
    <property type="match status" value="1"/>
</dbReference>
<feature type="transmembrane region" description="Helical" evidence="6">
    <location>
        <begin position="197"/>
        <end position="218"/>
    </location>
</feature>
<dbReference type="GO" id="GO:0055085">
    <property type="term" value="P:transmembrane transport"/>
    <property type="evidence" value="ECO:0007669"/>
    <property type="project" value="TreeGrafter"/>
</dbReference>
<feature type="transmembrane region" description="Helical" evidence="6">
    <location>
        <begin position="35"/>
        <end position="53"/>
    </location>
</feature>
<evidence type="ECO:0000256" key="2">
    <source>
        <dbReference type="ARBA" id="ARBA00009773"/>
    </source>
</evidence>
<dbReference type="AlphaFoldDB" id="A0A2A8CWF9"/>
<gene>
    <name evidence="7" type="ORF">CRI94_11920</name>
</gene>
<proteinExistence type="inferred from homology"/>
<keyword evidence="4 6" id="KW-1133">Transmembrane helix</keyword>
<name>A0A2A8CWF9_9BACT</name>
<dbReference type="PANTHER" id="PTHR21716:SF62">
    <property type="entry name" value="TRANSPORT PROTEIN YDBI-RELATED"/>
    <property type="match status" value="1"/>
</dbReference>
<organism evidence="7 8">
    <name type="scientific">Longibacter salinarum</name>
    <dbReference type="NCBI Taxonomy" id="1850348"/>
    <lineage>
        <taxon>Bacteria</taxon>
        <taxon>Pseudomonadati</taxon>
        <taxon>Rhodothermota</taxon>
        <taxon>Rhodothermia</taxon>
        <taxon>Rhodothermales</taxon>
        <taxon>Salisaetaceae</taxon>
        <taxon>Longibacter</taxon>
    </lineage>
</organism>
<evidence type="ECO:0000256" key="5">
    <source>
        <dbReference type="ARBA" id="ARBA00023136"/>
    </source>
</evidence>
<comment type="similarity">
    <text evidence="2">Belongs to the autoinducer-2 exporter (AI-2E) (TC 2.A.86) family.</text>
</comment>
<evidence type="ECO:0000313" key="8">
    <source>
        <dbReference type="Proteomes" id="UP000220102"/>
    </source>
</evidence>
<evidence type="ECO:0000256" key="1">
    <source>
        <dbReference type="ARBA" id="ARBA00004141"/>
    </source>
</evidence>
<feature type="transmembrane region" description="Helical" evidence="6">
    <location>
        <begin position="65"/>
        <end position="87"/>
    </location>
</feature>
<evidence type="ECO:0000313" key="7">
    <source>
        <dbReference type="EMBL" id="PEN12728.1"/>
    </source>
</evidence>
<evidence type="ECO:0000256" key="3">
    <source>
        <dbReference type="ARBA" id="ARBA00022692"/>
    </source>
</evidence>
<sequence>MDTHLHPYTRRVLIAAAILLALVISVLLLRQIASVLLLFFAGILAGVFLDGLTSKLHDYSGIPRAWCLGIVVTLLLGFFVASVWYAGPRIDGQIDQLGERIPAALDRLRSSIEQYEWSRRLLSGSPNSGQAMSFVAGGVSSIVGGLTSVMVALIIGLYSAVNPDVYIKGGIRLLPKARRERGRAVVHSLGQALRWWLVGRIASMGVVGVLTAIGLWIAGIPLAIVLGLIAALLSFVPYIGPILSVIPAGLVAFAESPTKVVYVVILFAAVQFLESYVITPLIQERAVSLPPAVLIGFQVLMGIVAGALGVFMATPLAVAVIVLVQMLYIEDVLGEPVRTLGE</sequence>
<accession>A0A2A8CWF9</accession>
<feature type="transmembrane region" description="Helical" evidence="6">
    <location>
        <begin position="131"/>
        <end position="158"/>
    </location>
</feature>
<keyword evidence="3 6" id="KW-0812">Transmembrane</keyword>
<keyword evidence="5 6" id="KW-0472">Membrane</keyword>
<dbReference type="RefSeq" id="WP_098076040.1">
    <property type="nucleotide sequence ID" value="NZ_PDEQ01000006.1"/>
</dbReference>
<evidence type="ECO:0000256" key="6">
    <source>
        <dbReference type="SAM" id="Phobius"/>
    </source>
</evidence>
<reference evidence="7 8" key="1">
    <citation type="submission" date="2017-10" db="EMBL/GenBank/DDBJ databases">
        <title>Draft genome of Longibacter Salinarum.</title>
        <authorList>
            <person name="Goh K.M."/>
            <person name="Shamsir M.S."/>
            <person name="Lim S.W."/>
        </authorList>
    </citation>
    <scope>NUCLEOTIDE SEQUENCE [LARGE SCALE GENOMIC DNA]</scope>
    <source>
        <strain evidence="7 8">KCTC 52045</strain>
    </source>
</reference>
<feature type="transmembrane region" description="Helical" evidence="6">
    <location>
        <begin position="224"/>
        <end position="253"/>
    </location>
</feature>
<feature type="transmembrane region" description="Helical" evidence="6">
    <location>
        <begin position="12"/>
        <end position="29"/>
    </location>
</feature>
<comment type="caution">
    <text evidence="7">The sequence shown here is derived from an EMBL/GenBank/DDBJ whole genome shotgun (WGS) entry which is preliminary data.</text>
</comment>
<dbReference type="EMBL" id="PDEQ01000006">
    <property type="protein sequence ID" value="PEN12728.1"/>
    <property type="molecule type" value="Genomic_DNA"/>
</dbReference>
<feature type="transmembrane region" description="Helical" evidence="6">
    <location>
        <begin position="299"/>
        <end position="324"/>
    </location>
</feature>